<dbReference type="EMBL" id="JBEDUW010000002">
    <property type="protein sequence ID" value="KAK9944639.1"/>
    <property type="molecule type" value="Genomic_DNA"/>
</dbReference>
<name>A0AAW1Y8V8_RUBAR</name>
<proteinExistence type="predicted"/>
<dbReference type="AlphaFoldDB" id="A0AAW1Y8V8"/>
<reference evidence="1 2" key="1">
    <citation type="journal article" date="2023" name="G3 (Bethesda)">
        <title>A chromosome-length genome assembly and annotation of blackberry (Rubus argutus, cv. 'Hillquist').</title>
        <authorList>
            <person name="Bruna T."/>
            <person name="Aryal R."/>
            <person name="Dudchenko O."/>
            <person name="Sargent D.J."/>
            <person name="Mead D."/>
            <person name="Buti M."/>
            <person name="Cavallini A."/>
            <person name="Hytonen T."/>
            <person name="Andres J."/>
            <person name="Pham M."/>
            <person name="Weisz D."/>
            <person name="Mascagni F."/>
            <person name="Usai G."/>
            <person name="Natali L."/>
            <person name="Bassil N."/>
            <person name="Fernandez G.E."/>
            <person name="Lomsadze A."/>
            <person name="Armour M."/>
            <person name="Olukolu B."/>
            <person name="Poorten T."/>
            <person name="Britton C."/>
            <person name="Davik J."/>
            <person name="Ashrafi H."/>
            <person name="Aiden E.L."/>
            <person name="Borodovsky M."/>
            <person name="Worthington M."/>
        </authorList>
    </citation>
    <scope>NUCLEOTIDE SEQUENCE [LARGE SCALE GENOMIC DNA]</scope>
    <source>
        <strain evidence="1">PI 553951</strain>
    </source>
</reference>
<protein>
    <submittedName>
        <fullName evidence="1">Uncharacterized protein</fullName>
    </submittedName>
</protein>
<sequence>MAILQVLQTKEQLMRCWQQSSKEKILERTSWSRALFSRGLSFGLFFLLLAGKECDLCFKQDIQTELRWNGLWIMKLPGPLDPKRCVRKRSQIERTLPVVRNRIGSLHRRLLSPDRKSLFFVVAYRVREAVRIHSWPESVKSIGGSYGFHKVVLL</sequence>
<evidence type="ECO:0000313" key="1">
    <source>
        <dbReference type="EMBL" id="KAK9944639.1"/>
    </source>
</evidence>
<organism evidence="1 2">
    <name type="scientific">Rubus argutus</name>
    <name type="common">Southern blackberry</name>
    <dbReference type="NCBI Taxonomy" id="59490"/>
    <lineage>
        <taxon>Eukaryota</taxon>
        <taxon>Viridiplantae</taxon>
        <taxon>Streptophyta</taxon>
        <taxon>Embryophyta</taxon>
        <taxon>Tracheophyta</taxon>
        <taxon>Spermatophyta</taxon>
        <taxon>Magnoliopsida</taxon>
        <taxon>eudicotyledons</taxon>
        <taxon>Gunneridae</taxon>
        <taxon>Pentapetalae</taxon>
        <taxon>rosids</taxon>
        <taxon>fabids</taxon>
        <taxon>Rosales</taxon>
        <taxon>Rosaceae</taxon>
        <taxon>Rosoideae</taxon>
        <taxon>Rosoideae incertae sedis</taxon>
        <taxon>Rubus</taxon>
    </lineage>
</organism>
<dbReference type="Proteomes" id="UP001457282">
    <property type="component" value="Unassembled WGS sequence"/>
</dbReference>
<accession>A0AAW1Y8V8</accession>
<gene>
    <name evidence="1" type="ORF">M0R45_010199</name>
</gene>
<comment type="caution">
    <text evidence="1">The sequence shown here is derived from an EMBL/GenBank/DDBJ whole genome shotgun (WGS) entry which is preliminary data.</text>
</comment>
<evidence type="ECO:0000313" key="2">
    <source>
        <dbReference type="Proteomes" id="UP001457282"/>
    </source>
</evidence>
<keyword evidence="2" id="KW-1185">Reference proteome</keyword>